<dbReference type="GO" id="GO:0016491">
    <property type="term" value="F:oxidoreductase activity"/>
    <property type="evidence" value="ECO:0007669"/>
    <property type="project" value="UniProtKB-KW"/>
</dbReference>
<reference evidence="5 6" key="1">
    <citation type="submission" date="2016-11" db="EMBL/GenBank/DDBJ databases">
        <authorList>
            <person name="Manzoor S."/>
        </authorList>
    </citation>
    <scope>NUCLEOTIDE SEQUENCE [LARGE SCALE GENOMIC DNA]</scope>
    <source>
        <strain evidence="5">Clostridium ultunense strain Esp</strain>
    </source>
</reference>
<evidence type="ECO:0000259" key="3">
    <source>
        <dbReference type="Pfam" id="PF01408"/>
    </source>
</evidence>
<keyword evidence="2" id="KW-0560">Oxidoreductase</keyword>
<feature type="domain" description="Gfo/Idh/MocA-like oxidoreductase N-terminal" evidence="3">
    <location>
        <begin position="5"/>
        <end position="120"/>
    </location>
</feature>
<sequence length="339" mass="38137">MAKVKLGIIGLGRLGRNHAANIHYKIPNAELTAICSTVQEELDNVKMEMNPNYAILDYMELLNIEELDGVVIASNSAFHCEMICNAAKAGIKNIFCEKPLGMTLEEIDVIKETVEKHQVNIFQIGFNRRFDKSLIKMKEQIDKGFIGKPILIKMVNRDPASMAEYIIKFSPTSGGLVFDMLTHDYDLARWLISSDADIVFGMGGVFVYEGLREVNDIDNCTISIGFKNGVMGLMETSRNCTYGYHVEIEVYGTEGSVRMGTLPNKDRLVSLNKDGASVECVEWFFEFWEPTFEAEIQHFVNCIQNDTQPIVGLIDGYKAVKWAFAAKEAVDKRTVIKMK</sequence>
<dbReference type="AlphaFoldDB" id="M1Z3Z7"/>
<dbReference type="GO" id="GO:0000166">
    <property type="term" value="F:nucleotide binding"/>
    <property type="evidence" value="ECO:0007669"/>
    <property type="project" value="InterPro"/>
</dbReference>
<dbReference type="Gene3D" id="3.40.50.720">
    <property type="entry name" value="NAD(P)-binding Rossmann-like Domain"/>
    <property type="match status" value="1"/>
</dbReference>
<dbReference type="PANTHER" id="PTHR42840">
    <property type="entry name" value="NAD(P)-BINDING ROSSMANN-FOLD SUPERFAMILY PROTEIN-RELATED"/>
    <property type="match status" value="1"/>
</dbReference>
<dbReference type="SUPFAM" id="SSF51735">
    <property type="entry name" value="NAD(P)-binding Rossmann-fold domains"/>
    <property type="match status" value="1"/>
</dbReference>
<dbReference type="Pfam" id="PF02894">
    <property type="entry name" value="GFO_IDH_MocA_C"/>
    <property type="match status" value="1"/>
</dbReference>
<feature type="domain" description="Gfo/Idh/MocA-like oxidoreductase C-terminal" evidence="4">
    <location>
        <begin position="138"/>
        <end position="337"/>
    </location>
</feature>
<dbReference type="RefSeq" id="WP_005587933.1">
    <property type="nucleotide sequence ID" value="NZ_LT669839.1"/>
</dbReference>
<dbReference type="Proteomes" id="UP000245423">
    <property type="component" value="Chromosome 1"/>
</dbReference>
<organism evidence="5 6">
    <name type="scientific">[Clostridium] ultunense Esp</name>
    <dbReference type="NCBI Taxonomy" id="1288971"/>
    <lineage>
        <taxon>Bacteria</taxon>
        <taxon>Bacillati</taxon>
        <taxon>Bacillota</taxon>
        <taxon>Tissierellia</taxon>
        <taxon>Tissierellales</taxon>
        <taxon>Tepidimicrobiaceae</taxon>
        <taxon>Schnuerera</taxon>
    </lineage>
</organism>
<proteinExistence type="inferred from homology"/>
<keyword evidence="6" id="KW-1185">Reference proteome</keyword>
<dbReference type="HOGENOM" id="CLU_023194_0_3_9"/>
<accession>M1Z3Z7</accession>
<dbReference type="SUPFAM" id="SSF55347">
    <property type="entry name" value="Glyceraldehyde-3-phosphate dehydrogenase-like, C-terminal domain"/>
    <property type="match status" value="1"/>
</dbReference>
<comment type="similarity">
    <text evidence="1">Belongs to the Gfo/Idh/MocA family.</text>
</comment>
<evidence type="ECO:0000313" key="6">
    <source>
        <dbReference type="Proteomes" id="UP000245423"/>
    </source>
</evidence>
<protein>
    <submittedName>
        <fullName evidence="5">Oxidoreductase domain protein</fullName>
    </submittedName>
</protein>
<dbReference type="OrthoDB" id="9783105at2"/>
<dbReference type="InterPro" id="IPR004104">
    <property type="entry name" value="Gfo/Idh/MocA-like_OxRdtase_C"/>
</dbReference>
<gene>
    <name evidence="5" type="ORF">CUESP1_0362</name>
</gene>
<evidence type="ECO:0000313" key="5">
    <source>
        <dbReference type="EMBL" id="SHD75753.1"/>
    </source>
</evidence>
<dbReference type="InterPro" id="IPR036291">
    <property type="entry name" value="NAD(P)-bd_dom_sf"/>
</dbReference>
<evidence type="ECO:0000259" key="4">
    <source>
        <dbReference type="Pfam" id="PF02894"/>
    </source>
</evidence>
<name>M1Z3Z7_9FIRM</name>
<dbReference type="EMBL" id="LT669839">
    <property type="protein sequence ID" value="SHD75753.1"/>
    <property type="molecule type" value="Genomic_DNA"/>
</dbReference>
<dbReference type="PANTHER" id="PTHR42840:SF3">
    <property type="entry name" value="BINDING ROSSMANN FOLD OXIDOREDUCTASE, PUTATIVE (AFU_ORTHOLOGUE AFUA_2G10240)-RELATED"/>
    <property type="match status" value="1"/>
</dbReference>
<evidence type="ECO:0000256" key="1">
    <source>
        <dbReference type="ARBA" id="ARBA00010928"/>
    </source>
</evidence>
<dbReference type="InterPro" id="IPR000683">
    <property type="entry name" value="Gfo/Idh/MocA-like_OxRdtase_N"/>
</dbReference>
<dbReference type="Pfam" id="PF01408">
    <property type="entry name" value="GFO_IDH_MocA"/>
    <property type="match status" value="1"/>
</dbReference>
<evidence type="ECO:0000256" key="2">
    <source>
        <dbReference type="ARBA" id="ARBA00023002"/>
    </source>
</evidence>
<dbReference type="Gene3D" id="3.30.360.10">
    <property type="entry name" value="Dihydrodipicolinate Reductase, domain 2"/>
    <property type="match status" value="1"/>
</dbReference>